<reference evidence="2" key="2">
    <citation type="submission" date="2018-05" db="EMBL/GenBank/DDBJ databases">
        <title>OgluRS3 (Oryza glumaepatula Reference Sequence Version 3).</title>
        <authorList>
            <person name="Zhang J."/>
            <person name="Kudrna D."/>
            <person name="Lee S."/>
            <person name="Talag J."/>
            <person name="Welchert J."/>
            <person name="Wing R.A."/>
        </authorList>
    </citation>
    <scope>NUCLEOTIDE SEQUENCE [LARGE SCALE GENOMIC DNA]</scope>
</reference>
<evidence type="ECO:0000256" key="1">
    <source>
        <dbReference type="SAM" id="MobiDB-lite"/>
    </source>
</evidence>
<evidence type="ECO:0000313" key="3">
    <source>
        <dbReference type="Proteomes" id="UP000026961"/>
    </source>
</evidence>
<proteinExistence type="predicted"/>
<accession>A0A0E0BK99</accession>
<sequence>MDDGATATATETGSFVYEYSCADRNEEKESEGNSHRTRPPAQPSQTVSGEHPPPAPATVGRRPPPPPRVNFERKGAVVRGVLGRIKAGVVVDRRRPVVPMAHGDPSVFPCFRTTPAGRRRRRALLRGARLLLLLRLRRPRASPRREKSATVVESIKSYLGTSSDPETFVQI</sequence>
<dbReference type="Proteomes" id="UP000026961">
    <property type="component" value="Chromosome 11"/>
</dbReference>
<feature type="compositionally biased region" description="Low complexity" evidence="1">
    <location>
        <begin position="1"/>
        <end position="10"/>
    </location>
</feature>
<name>A0A0E0BK99_9ORYZ</name>
<dbReference type="Gramene" id="OGLUM11G16570.1">
    <property type="protein sequence ID" value="OGLUM11G16570.1"/>
    <property type="gene ID" value="OGLUM11G16570"/>
</dbReference>
<keyword evidence="3" id="KW-1185">Reference proteome</keyword>
<reference evidence="2" key="1">
    <citation type="submission" date="2015-04" db="UniProtKB">
        <authorList>
            <consortium name="EnsemblPlants"/>
        </authorList>
    </citation>
    <scope>IDENTIFICATION</scope>
</reference>
<organism evidence="2">
    <name type="scientific">Oryza glumipatula</name>
    <dbReference type="NCBI Taxonomy" id="40148"/>
    <lineage>
        <taxon>Eukaryota</taxon>
        <taxon>Viridiplantae</taxon>
        <taxon>Streptophyta</taxon>
        <taxon>Embryophyta</taxon>
        <taxon>Tracheophyta</taxon>
        <taxon>Spermatophyta</taxon>
        <taxon>Magnoliopsida</taxon>
        <taxon>Liliopsida</taxon>
        <taxon>Poales</taxon>
        <taxon>Poaceae</taxon>
        <taxon>BOP clade</taxon>
        <taxon>Oryzoideae</taxon>
        <taxon>Oryzeae</taxon>
        <taxon>Oryzinae</taxon>
        <taxon>Oryza</taxon>
    </lineage>
</organism>
<dbReference type="EnsemblPlants" id="OGLUM11G16570.1">
    <property type="protein sequence ID" value="OGLUM11G16570.1"/>
    <property type="gene ID" value="OGLUM11G16570"/>
</dbReference>
<dbReference type="AlphaFoldDB" id="A0A0E0BK99"/>
<dbReference type="EnsemblPlants" id="OGLUM11G16570.2">
    <property type="protein sequence ID" value="OGLUM11G16570.2"/>
    <property type="gene ID" value="OGLUM11G16570"/>
</dbReference>
<evidence type="ECO:0000313" key="2">
    <source>
        <dbReference type="EnsemblPlants" id="OGLUM11G16570.1"/>
    </source>
</evidence>
<dbReference type="HOGENOM" id="CLU_1565293_0_0_1"/>
<feature type="compositionally biased region" description="Pro residues" evidence="1">
    <location>
        <begin position="51"/>
        <end position="68"/>
    </location>
</feature>
<dbReference type="Gramene" id="OGLUM11G16570.2">
    <property type="protein sequence ID" value="OGLUM11G16570.2"/>
    <property type="gene ID" value="OGLUM11G16570"/>
</dbReference>
<protein>
    <submittedName>
        <fullName evidence="2">Uncharacterized protein</fullName>
    </submittedName>
</protein>
<feature type="compositionally biased region" description="Basic and acidic residues" evidence="1">
    <location>
        <begin position="21"/>
        <end position="34"/>
    </location>
</feature>
<feature type="region of interest" description="Disordered" evidence="1">
    <location>
        <begin position="1"/>
        <end position="73"/>
    </location>
</feature>